<dbReference type="RefSeq" id="WP_092925050.1">
    <property type="nucleotide sequence ID" value="NZ_FJTZ01000012.1"/>
</dbReference>
<keyword evidence="1 2" id="KW-0500">Molybdenum</keyword>
<dbReference type="InterPro" id="IPR005116">
    <property type="entry name" value="Transp-assoc_OB_typ1"/>
</dbReference>
<dbReference type="EMBL" id="LN650648">
    <property type="protein sequence ID" value="CEI73388.1"/>
    <property type="molecule type" value="Genomic_DNA"/>
</dbReference>
<evidence type="ECO:0000313" key="5">
    <source>
        <dbReference type="Proteomes" id="UP000245695"/>
    </source>
</evidence>
<dbReference type="PROSITE" id="PS51866">
    <property type="entry name" value="MOP"/>
    <property type="match status" value="1"/>
</dbReference>
<sequence>MKLSARNQLKGIVKEIKMGAINAKVTIDINGQMLTSVVTIDAIEDLGIKVGDEVTSVIKSSSVMLMVD</sequence>
<accession>A0A2P2BSS0</accession>
<protein>
    <submittedName>
        <fullName evidence="4">Molybdate/tungstate binding, C-terminal</fullName>
    </submittedName>
</protein>
<dbReference type="GO" id="GO:0015689">
    <property type="term" value="P:molybdate ion transport"/>
    <property type="evidence" value="ECO:0007669"/>
    <property type="project" value="InterPro"/>
</dbReference>
<dbReference type="Pfam" id="PF03459">
    <property type="entry name" value="TOBE"/>
    <property type="match status" value="1"/>
</dbReference>
<dbReference type="AlphaFoldDB" id="A0A2P2BSS0"/>
<name>A0A2P2BSS0_9FIRM</name>
<dbReference type="InterPro" id="IPR008995">
    <property type="entry name" value="Mo/tungstate-bd_C_term_dom"/>
</dbReference>
<gene>
    <name evidence="4" type="ORF">FRIFI_1857</name>
</gene>
<dbReference type="SUPFAM" id="SSF50331">
    <property type="entry name" value="MOP-like"/>
    <property type="match status" value="1"/>
</dbReference>
<dbReference type="InterPro" id="IPR004606">
    <property type="entry name" value="Mop_domain"/>
</dbReference>
<reference evidence="4 5" key="1">
    <citation type="submission" date="2014-09" db="EMBL/GenBank/DDBJ databases">
        <authorList>
            <person name="Hornung B.V."/>
        </authorList>
    </citation>
    <scope>NUCLEOTIDE SEQUENCE [LARGE SCALE GENOMIC DNA]</scope>
    <source>
        <strain evidence="4 5">FRIFI</strain>
    </source>
</reference>
<dbReference type="Proteomes" id="UP000245695">
    <property type="component" value="Chromosome 1"/>
</dbReference>
<evidence type="ECO:0000256" key="1">
    <source>
        <dbReference type="ARBA" id="ARBA00022505"/>
    </source>
</evidence>
<evidence type="ECO:0000313" key="4">
    <source>
        <dbReference type="EMBL" id="CEI73388.1"/>
    </source>
</evidence>
<organism evidence="4 5">
    <name type="scientific">Romboutsia hominis</name>
    <dbReference type="NCBI Taxonomy" id="1507512"/>
    <lineage>
        <taxon>Bacteria</taxon>
        <taxon>Bacillati</taxon>
        <taxon>Bacillota</taxon>
        <taxon>Clostridia</taxon>
        <taxon>Peptostreptococcales</taxon>
        <taxon>Peptostreptococcaceae</taxon>
        <taxon>Romboutsia</taxon>
    </lineage>
</organism>
<evidence type="ECO:0000256" key="2">
    <source>
        <dbReference type="PROSITE-ProRule" id="PRU01213"/>
    </source>
</evidence>
<dbReference type="Gene3D" id="2.40.50.100">
    <property type="match status" value="1"/>
</dbReference>
<dbReference type="KEGG" id="rhom:FRIFI_1857"/>
<proteinExistence type="predicted"/>
<keyword evidence="5" id="KW-1185">Reference proteome</keyword>
<dbReference type="NCBIfam" id="TIGR00638">
    <property type="entry name" value="Mop"/>
    <property type="match status" value="1"/>
</dbReference>
<feature type="domain" description="Mop" evidence="3">
    <location>
        <begin position="2"/>
        <end position="67"/>
    </location>
</feature>
<evidence type="ECO:0000259" key="3">
    <source>
        <dbReference type="PROSITE" id="PS51866"/>
    </source>
</evidence>